<dbReference type="Gene3D" id="2.120.10.100">
    <property type="entry name" value="Apyrase"/>
    <property type="match status" value="1"/>
</dbReference>
<dbReference type="RefSeq" id="XP_067067938.1">
    <property type="nucleotide sequence ID" value="XM_067210921.1"/>
</dbReference>
<gene>
    <name evidence="7" type="ORF">cand_006810</name>
</gene>
<dbReference type="SUPFAM" id="SSF101887">
    <property type="entry name" value="Apyrase"/>
    <property type="match status" value="1"/>
</dbReference>
<dbReference type="GeneID" id="92364866"/>
<dbReference type="Pfam" id="PF06079">
    <property type="entry name" value="Apyrase"/>
    <property type="match status" value="1"/>
</dbReference>
<keyword evidence="8" id="KW-1185">Reference proteome</keyword>
<feature type="binding site" evidence="6">
    <location>
        <position position="110"/>
    </location>
    <ligand>
        <name>Ca(2+)</name>
        <dbReference type="ChEBI" id="CHEBI:29108"/>
    </ligand>
</feature>
<organism evidence="7 8">
    <name type="scientific">Cryptosporidium andersoni</name>
    <dbReference type="NCBI Taxonomy" id="117008"/>
    <lineage>
        <taxon>Eukaryota</taxon>
        <taxon>Sar</taxon>
        <taxon>Alveolata</taxon>
        <taxon>Apicomplexa</taxon>
        <taxon>Conoidasida</taxon>
        <taxon>Coccidia</taxon>
        <taxon>Eucoccidiorida</taxon>
        <taxon>Eimeriorina</taxon>
        <taxon>Cryptosporidiidae</taxon>
        <taxon>Cryptosporidium</taxon>
    </lineage>
</organism>
<dbReference type="PANTHER" id="PTHR13023">
    <property type="entry name" value="APYRASE"/>
    <property type="match status" value="1"/>
</dbReference>
<sequence length="349" mass="39911">MVNVMIIKKLIFYKTTLLILFFNLSYFGSEVLASNTQFFCNKVNPCSFKLVADLDLKSRPSNPGEKDFRSILQKGRVYFDTKEEQYKVTWDAALVLLSGHNEYGRGMELSELVIYDGKLLAGDDRSGIMFEIIDDGKVIAPRYILSEGDGNKGKGMKIEWATVRDDVLWVGSFGKEFVQNGVISKQDNMWVASVDKFGNIRYYNWSKVYNSIRSALDADFPGYCIHEAVGWSPYMRKWIFLPRRVSNEPYDEFLDEMKGSNKMVILSDDLEILEVRTIGDIIPERGFSSFKFLPGSKDQIIVALKTVENSRTDFQSTYVSMFTIDGDLLIDDIKVPGEFKFEGIEFTSF</sequence>
<reference evidence="7 8" key="1">
    <citation type="submission" date="2016-10" db="EMBL/GenBank/DDBJ databases">
        <title>Reductive evolution of mitochondrial metabolism and differential evolution of invasion-related proteins in Cryptosporidium.</title>
        <authorList>
            <person name="Liu S."/>
            <person name="Roellig D.M."/>
            <person name="Guo Y."/>
            <person name="Li N."/>
            <person name="Frace M.A."/>
            <person name="Tang K."/>
            <person name="Zhang L."/>
            <person name="Feng Y."/>
            <person name="Xiao L."/>
        </authorList>
    </citation>
    <scope>NUCLEOTIDE SEQUENCE [LARGE SCALE GENOMIC DNA]</scope>
    <source>
        <strain evidence="7">30847</strain>
    </source>
</reference>
<dbReference type="Proteomes" id="UP000186804">
    <property type="component" value="Unassembled WGS sequence"/>
</dbReference>
<evidence type="ECO:0000313" key="7">
    <source>
        <dbReference type="EMBL" id="OII76092.1"/>
    </source>
</evidence>
<dbReference type="GO" id="GO:0005509">
    <property type="term" value="F:calcium ion binding"/>
    <property type="evidence" value="ECO:0007669"/>
    <property type="project" value="InterPro"/>
</dbReference>
<comment type="caution">
    <text evidence="7">The sequence shown here is derived from an EMBL/GenBank/DDBJ whole genome shotgun (WGS) entry which is preliminary data.</text>
</comment>
<dbReference type="InterPro" id="IPR009283">
    <property type="entry name" value="Apyrase"/>
</dbReference>
<evidence type="ECO:0000256" key="5">
    <source>
        <dbReference type="ARBA" id="ARBA00025738"/>
    </source>
</evidence>
<evidence type="ECO:0000256" key="2">
    <source>
        <dbReference type="ARBA" id="ARBA00022723"/>
    </source>
</evidence>
<evidence type="ECO:0000256" key="6">
    <source>
        <dbReference type="PIRSR" id="PIRSR609283-1"/>
    </source>
</evidence>
<comment type="similarity">
    <text evidence="5">Belongs to the apyrase family.</text>
</comment>
<feature type="binding site" evidence="6">
    <location>
        <position position="227"/>
    </location>
    <ligand>
        <name>Ca(2+)</name>
        <dbReference type="ChEBI" id="CHEBI:29108"/>
    </ligand>
</feature>
<dbReference type="GO" id="GO:0004382">
    <property type="term" value="F:GDP phosphatase activity"/>
    <property type="evidence" value="ECO:0007669"/>
    <property type="project" value="TreeGrafter"/>
</dbReference>
<keyword evidence="4 6" id="KW-0106">Calcium</keyword>
<evidence type="ECO:0000256" key="4">
    <source>
        <dbReference type="ARBA" id="ARBA00022837"/>
    </source>
</evidence>
<dbReference type="EMBL" id="LRBS01000068">
    <property type="protein sequence ID" value="OII76092.1"/>
    <property type="molecule type" value="Genomic_DNA"/>
</dbReference>
<evidence type="ECO:0000256" key="3">
    <source>
        <dbReference type="ARBA" id="ARBA00022801"/>
    </source>
</evidence>
<dbReference type="GO" id="GO:0045134">
    <property type="term" value="F:UDP phosphatase activity"/>
    <property type="evidence" value="ECO:0007669"/>
    <property type="project" value="TreeGrafter"/>
</dbReference>
<name>A0A1J4MST6_9CRYT</name>
<keyword evidence="3" id="KW-0378">Hydrolase</keyword>
<evidence type="ECO:0000313" key="8">
    <source>
        <dbReference type="Proteomes" id="UP000186804"/>
    </source>
</evidence>
<dbReference type="GO" id="GO:0030166">
    <property type="term" value="P:proteoglycan biosynthetic process"/>
    <property type="evidence" value="ECO:0007669"/>
    <property type="project" value="TreeGrafter"/>
</dbReference>
<protein>
    <submittedName>
        <fullName evidence="7">Apyrase family protein</fullName>
    </submittedName>
</protein>
<dbReference type="AlphaFoldDB" id="A0A1J4MST6"/>
<feature type="binding site" evidence="6">
    <location>
        <position position="288"/>
    </location>
    <ligand>
        <name>Ca(2+)</name>
        <dbReference type="ChEBI" id="CHEBI:29108"/>
    </ligand>
</feature>
<feature type="binding site" evidence="6">
    <location>
        <position position="111"/>
    </location>
    <ligand>
        <name>Ca(2+)</name>
        <dbReference type="ChEBI" id="CHEBI:29108"/>
    </ligand>
</feature>
<evidence type="ECO:0000256" key="1">
    <source>
        <dbReference type="ARBA" id="ARBA00001913"/>
    </source>
</evidence>
<dbReference type="OrthoDB" id="25028at2759"/>
<dbReference type="VEuPathDB" id="CryptoDB:cand_006810"/>
<feature type="binding site" evidence="6">
    <location>
        <position position="159"/>
    </location>
    <ligand>
        <name>Ca(2+)</name>
        <dbReference type="ChEBI" id="CHEBI:29108"/>
    </ligand>
</feature>
<keyword evidence="2 6" id="KW-0479">Metal-binding</keyword>
<comment type="cofactor">
    <cofactor evidence="1 6">
        <name>Ca(2+)</name>
        <dbReference type="ChEBI" id="CHEBI:29108"/>
    </cofactor>
</comment>
<accession>A0A1J4MST6</accession>
<proteinExistence type="inferred from homology"/>
<dbReference type="PANTHER" id="PTHR13023:SF3">
    <property type="entry name" value="SOLUBLE CALCIUM-ACTIVATED NUCLEOTIDASE 1"/>
    <property type="match status" value="1"/>
</dbReference>
<dbReference type="InterPro" id="IPR036258">
    <property type="entry name" value="Apyrase_sf"/>
</dbReference>
<feature type="binding site" evidence="6">
    <location>
        <position position="342"/>
    </location>
    <ligand>
        <name>Ca(2+)</name>
        <dbReference type="ChEBI" id="CHEBI:29108"/>
    </ligand>
</feature>